<dbReference type="EMBL" id="CP036268">
    <property type="protein sequence ID" value="QDT36835.1"/>
    <property type="molecule type" value="Genomic_DNA"/>
</dbReference>
<evidence type="ECO:0000313" key="2">
    <source>
        <dbReference type="EMBL" id="QDT36835.1"/>
    </source>
</evidence>
<reference evidence="2 3" key="1">
    <citation type="submission" date="2019-02" db="EMBL/GenBank/DDBJ databases">
        <title>Deep-cultivation of Planctomycetes and their phenomic and genomic characterization uncovers novel biology.</title>
        <authorList>
            <person name="Wiegand S."/>
            <person name="Jogler M."/>
            <person name="Boedeker C."/>
            <person name="Pinto D."/>
            <person name="Vollmers J."/>
            <person name="Rivas-Marin E."/>
            <person name="Kohn T."/>
            <person name="Peeters S.H."/>
            <person name="Heuer A."/>
            <person name="Rast P."/>
            <person name="Oberbeckmann S."/>
            <person name="Bunk B."/>
            <person name="Jeske O."/>
            <person name="Meyerdierks A."/>
            <person name="Storesund J.E."/>
            <person name="Kallscheuer N."/>
            <person name="Luecker S."/>
            <person name="Lage O.M."/>
            <person name="Pohl T."/>
            <person name="Merkel B.J."/>
            <person name="Hornburger P."/>
            <person name="Mueller R.-W."/>
            <person name="Bruemmer F."/>
            <person name="Labrenz M."/>
            <person name="Spormann A.M."/>
            <person name="Op den Camp H."/>
            <person name="Overmann J."/>
            <person name="Amann R."/>
            <person name="Jetten M.S.M."/>
            <person name="Mascher T."/>
            <person name="Medema M.H."/>
            <person name="Devos D.P."/>
            <person name="Kaster A.-K."/>
            <person name="Ovreas L."/>
            <person name="Rohde M."/>
            <person name="Galperin M.Y."/>
            <person name="Jogler C."/>
        </authorList>
    </citation>
    <scope>NUCLEOTIDE SEQUENCE [LARGE SCALE GENOMIC DNA]</scope>
    <source>
        <strain evidence="2 3">Pan189</strain>
    </source>
</reference>
<feature type="transmembrane region" description="Helical" evidence="1">
    <location>
        <begin position="74"/>
        <end position="92"/>
    </location>
</feature>
<name>A0A517QYV6_9PLAN</name>
<dbReference type="AlphaFoldDB" id="A0A517QYV6"/>
<keyword evidence="3" id="KW-1185">Reference proteome</keyword>
<dbReference type="Proteomes" id="UP000317318">
    <property type="component" value="Chromosome"/>
</dbReference>
<gene>
    <name evidence="2" type="ORF">Pan189_11980</name>
</gene>
<sequence>MTASWRPYLRPALCGVAVGVIWLAVFYSRAVGLGNWFELPYVLFGTLGTIAGIGLVGSTVALRPYPLFRAGLGILGCAVGGGVLGEIFKYWLDYFPSFQTPWAIVAGGVVGFLYGLLAAAVVGFVTVSVSTAFGYRTENLTRPFSSIRRRDWAKFYLIFSGTAALTSMHVGLCIWISYFTILPVSDAIKTTLIFSSVGLMPIVCSIAVGYLRAKSAMTRGGDSSASQSSERV</sequence>
<feature type="transmembrane region" description="Helical" evidence="1">
    <location>
        <begin position="155"/>
        <end position="179"/>
    </location>
</feature>
<evidence type="ECO:0000256" key="1">
    <source>
        <dbReference type="SAM" id="Phobius"/>
    </source>
</evidence>
<evidence type="ECO:0000313" key="3">
    <source>
        <dbReference type="Proteomes" id="UP000317318"/>
    </source>
</evidence>
<feature type="transmembrane region" description="Helical" evidence="1">
    <location>
        <begin position="12"/>
        <end position="29"/>
    </location>
</feature>
<feature type="transmembrane region" description="Helical" evidence="1">
    <location>
        <begin position="112"/>
        <end position="135"/>
    </location>
</feature>
<feature type="transmembrane region" description="Helical" evidence="1">
    <location>
        <begin position="41"/>
        <end position="62"/>
    </location>
</feature>
<protein>
    <submittedName>
        <fullName evidence="2">Uncharacterized protein</fullName>
    </submittedName>
</protein>
<dbReference type="KEGG" id="svp:Pan189_11980"/>
<dbReference type="RefSeq" id="WP_145363007.1">
    <property type="nucleotide sequence ID" value="NZ_CP036268.1"/>
</dbReference>
<proteinExistence type="predicted"/>
<keyword evidence="1" id="KW-0472">Membrane</keyword>
<keyword evidence="1" id="KW-0812">Transmembrane</keyword>
<feature type="transmembrane region" description="Helical" evidence="1">
    <location>
        <begin position="191"/>
        <end position="211"/>
    </location>
</feature>
<accession>A0A517QYV6</accession>
<organism evidence="2 3">
    <name type="scientific">Stratiformator vulcanicus</name>
    <dbReference type="NCBI Taxonomy" id="2527980"/>
    <lineage>
        <taxon>Bacteria</taxon>
        <taxon>Pseudomonadati</taxon>
        <taxon>Planctomycetota</taxon>
        <taxon>Planctomycetia</taxon>
        <taxon>Planctomycetales</taxon>
        <taxon>Planctomycetaceae</taxon>
        <taxon>Stratiformator</taxon>
    </lineage>
</organism>
<keyword evidence="1" id="KW-1133">Transmembrane helix</keyword>